<dbReference type="InterPro" id="IPR010998">
    <property type="entry name" value="Integrase_recombinase_N"/>
</dbReference>
<gene>
    <name evidence="5" type="ORF">HPS56_07670</name>
</gene>
<evidence type="ECO:0000256" key="2">
    <source>
        <dbReference type="ARBA" id="ARBA00023125"/>
    </source>
</evidence>
<dbReference type="InterPro" id="IPR013762">
    <property type="entry name" value="Integrase-like_cat_sf"/>
</dbReference>
<dbReference type="Gene3D" id="1.10.150.130">
    <property type="match status" value="1"/>
</dbReference>
<dbReference type="RefSeq" id="WP_172275575.1">
    <property type="nucleotide sequence ID" value="NZ_CASGMU010000014.1"/>
</dbReference>
<dbReference type="Pfam" id="PF13102">
    <property type="entry name" value="Phage_int_SAM_5"/>
    <property type="match status" value="1"/>
</dbReference>
<evidence type="ECO:0000313" key="5">
    <source>
        <dbReference type="EMBL" id="NPD92224.1"/>
    </source>
</evidence>
<evidence type="ECO:0000313" key="6">
    <source>
        <dbReference type="Proteomes" id="UP000714420"/>
    </source>
</evidence>
<dbReference type="InterPro" id="IPR002104">
    <property type="entry name" value="Integrase_catalytic"/>
</dbReference>
<comment type="similarity">
    <text evidence="1">Belongs to the 'phage' integrase family.</text>
</comment>
<dbReference type="EMBL" id="JABKKF010000006">
    <property type="protein sequence ID" value="NPD92224.1"/>
    <property type="molecule type" value="Genomic_DNA"/>
</dbReference>
<dbReference type="PANTHER" id="PTHR30349">
    <property type="entry name" value="PHAGE INTEGRASE-RELATED"/>
    <property type="match status" value="1"/>
</dbReference>
<keyword evidence="2" id="KW-0238">DNA-binding</keyword>
<sequence length="402" mass="46477">MASVKVRFRELSVDGETGCLYYQVICRRIVRQVYTNYRILKSEWDTTTKTIKASFVNEGIGTREEYLRFVCRRVNLELSRFHRIVVSLDNGLQACTADDIVRRFEQATVEQSLPCFMRGIIAQLKLVGKCRTSETYKATLNSLIRFAGENTILDEIDSDFMMGYEAYLKSRQISMNTVSFYMRVLRAVYNRAVEKGLTVQKYPFRHVYTGIGKTVKRGMSITYVRKIKELSLPCNSALDFARDIFMFSFYTRGMSFVDIAYLKKSDLKDGILTYKRRKTGQQLIIKWEKCMQEIINKYPQNVTEYLLPIIRYPENKRKQYDTALHLVNSQLKRIAVQIRLPIKLTTYVARHSWAGVAKSNNIPLSVISEGMGHDSESTTKIYLASLDTSVIDKANELILKSI</sequence>
<dbReference type="SUPFAM" id="SSF56349">
    <property type="entry name" value="DNA breaking-rejoining enzymes"/>
    <property type="match status" value="1"/>
</dbReference>
<comment type="caution">
    <text evidence="5">The sequence shown here is derived from an EMBL/GenBank/DDBJ whole genome shotgun (WGS) entry which is preliminary data.</text>
</comment>
<dbReference type="Proteomes" id="UP000714420">
    <property type="component" value="Unassembled WGS sequence"/>
</dbReference>
<keyword evidence="3" id="KW-0233">DNA recombination</keyword>
<dbReference type="PANTHER" id="PTHR30349:SF64">
    <property type="entry name" value="PROPHAGE INTEGRASE INTD-RELATED"/>
    <property type="match status" value="1"/>
</dbReference>
<reference evidence="5 6" key="1">
    <citation type="submission" date="2020-05" db="EMBL/GenBank/DDBJ databases">
        <title>Distinct polysaccharide utilization as determinants for interspecies competition between intestinal Prevotella spp.</title>
        <authorList>
            <person name="Galvez E.J.C."/>
            <person name="Iljazovic A."/>
            <person name="Strowig T."/>
        </authorList>
    </citation>
    <scope>NUCLEOTIDE SEQUENCE [LARGE SCALE GENOMIC DNA]</scope>
    <source>
        <strain evidence="5 6">PMUR</strain>
    </source>
</reference>
<dbReference type="Gene3D" id="1.10.443.10">
    <property type="entry name" value="Intergrase catalytic core"/>
    <property type="match status" value="1"/>
</dbReference>
<name>A0ABX2ALZ5_9BACT</name>
<feature type="domain" description="Tyr recombinase" evidence="4">
    <location>
        <begin position="214"/>
        <end position="396"/>
    </location>
</feature>
<dbReference type="InterPro" id="IPR011010">
    <property type="entry name" value="DNA_brk_join_enz"/>
</dbReference>
<organism evidence="5 6">
    <name type="scientific">Xylanibacter muris</name>
    <dbReference type="NCBI Taxonomy" id="2736290"/>
    <lineage>
        <taxon>Bacteria</taxon>
        <taxon>Pseudomonadati</taxon>
        <taxon>Bacteroidota</taxon>
        <taxon>Bacteroidia</taxon>
        <taxon>Bacteroidales</taxon>
        <taxon>Prevotellaceae</taxon>
        <taxon>Xylanibacter</taxon>
    </lineage>
</organism>
<protein>
    <submittedName>
        <fullName evidence="5">Site-specific integrase</fullName>
    </submittedName>
</protein>
<keyword evidence="6" id="KW-1185">Reference proteome</keyword>
<evidence type="ECO:0000256" key="1">
    <source>
        <dbReference type="ARBA" id="ARBA00008857"/>
    </source>
</evidence>
<evidence type="ECO:0000256" key="3">
    <source>
        <dbReference type="ARBA" id="ARBA00023172"/>
    </source>
</evidence>
<proteinExistence type="inferred from homology"/>
<accession>A0ABX2ALZ5</accession>
<dbReference type="InterPro" id="IPR025269">
    <property type="entry name" value="SAM-like_dom"/>
</dbReference>
<dbReference type="Pfam" id="PF00589">
    <property type="entry name" value="Phage_integrase"/>
    <property type="match status" value="1"/>
</dbReference>
<evidence type="ECO:0000259" key="4">
    <source>
        <dbReference type="PROSITE" id="PS51898"/>
    </source>
</evidence>
<dbReference type="InterPro" id="IPR050090">
    <property type="entry name" value="Tyrosine_recombinase_XerCD"/>
</dbReference>
<dbReference type="PROSITE" id="PS51898">
    <property type="entry name" value="TYR_RECOMBINASE"/>
    <property type="match status" value="1"/>
</dbReference>
<dbReference type="CDD" id="cd01185">
    <property type="entry name" value="INTN1_C_like"/>
    <property type="match status" value="1"/>
</dbReference>